<dbReference type="InterPro" id="IPR010259">
    <property type="entry name" value="S8pro/Inhibitor_I9"/>
</dbReference>
<dbReference type="InterPro" id="IPR037045">
    <property type="entry name" value="S8pro/Inhibitor_I9_sf"/>
</dbReference>
<dbReference type="PROSITE" id="PS00138">
    <property type="entry name" value="SUBTILASE_SER"/>
    <property type="match status" value="1"/>
</dbReference>
<dbReference type="InterPro" id="IPR045051">
    <property type="entry name" value="SBT"/>
</dbReference>
<dbReference type="PROSITE" id="PS00137">
    <property type="entry name" value="SUBTILASE_HIS"/>
    <property type="match status" value="1"/>
</dbReference>
<keyword evidence="3 9" id="KW-0732">Signal</keyword>
<dbReference type="PANTHER" id="PTHR10795">
    <property type="entry name" value="PROPROTEIN CONVERTASE SUBTILISIN/KEXIN"/>
    <property type="match status" value="1"/>
</dbReference>
<organism evidence="14 15">
    <name type="scientific">Eragrostis curvula</name>
    <name type="common">weeping love grass</name>
    <dbReference type="NCBI Taxonomy" id="38414"/>
    <lineage>
        <taxon>Eukaryota</taxon>
        <taxon>Viridiplantae</taxon>
        <taxon>Streptophyta</taxon>
        <taxon>Embryophyta</taxon>
        <taxon>Tracheophyta</taxon>
        <taxon>Spermatophyta</taxon>
        <taxon>Magnoliopsida</taxon>
        <taxon>Liliopsida</taxon>
        <taxon>Poales</taxon>
        <taxon>Poaceae</taxon>
        <taxon>PACMAD clade</taxon>
        <taxon>Chloridoideae</taxon>
        <taxon>Eragrostideae</taxon>
        <taxon>Eragrostidinae</taxon>
        <taxon>Eragrostis</taxon>
    </lineage>
</organism>
<accession>A0A5J9T7P0</accession>
<dbReference type="PROSITE" id="PS00136">
    <property type="entry name" value="SUBTILASE_ASP"/>
    <property type="match status" value="1"/>
</dbReference>
<dbReference type="InterPro" id="IPR000209">
    <property type="entry name" value="Peptidase_S8/S53_dom"/>
</dbReference>
<dbReference type="InterPro" id="IPR036390">
    <property type="entry name" value="WH_DNA-bd_sf"/>
</dbReference>
<feature type="active site" description="Charge relay system" evidence="6 7">
    <location>
        <position position="632"/>
    </location>
</feature>
<dbReference type="InterPro" id="IPR015500">
    <property type="entry name" value="Peptidase_S8_subtilisin-rel"/>
</dbReference>
<evidence type="ECO:0000256" key="4">
    <source>
        <dbReference type="ARBA" id="ARBA00022801"/>
    </source>
</evidence>
<comment type="similarity">
    <text evidence="1 7 8">Belongs to the peptidase S8 family.</text>
</comment>
<dbReference type="InterPro" id="IPR036388">
    <property type="entry name" value="WH-like_DNA-bd_sf"/>
</dbReference>
<evidence type="ECO:0000259" key="10">
    <source>
        <dbReference type="Pfam" id="PF00082"/>
    </source>
</evidence>
<dbReference type="PRINTS" id="PR00723">
    <property type="entry name" value="SUBTILISIN"/>
</dbReference>
<dbReference type="GO" id="GO:0006508">
    <property type="term" value="P:proteolysis"/>
    <property type="evidence" value="ECO:0007669"/>
    <property type="project" value="UniProtKB-KW"/>
</dbReference>
<evidence type="ECO:0000313" key="15">
    <source>
        <dbReference type="Proteomes" id="UP000324897"/>
    </source>
</evidence>
<sequence>MSRRLCVLILLILVAAVAFAAKARRAGRDTDPKEKPSIFLVSVHGEPPFAAAAFRRGGVVERNATWYRAQKRTAARFHDRLLRRATDGDADSSSSSCRKLYSFHHAVSGFAVHATASLAERLRAAPEVAAVEEDAGTRLMTTYTPRLLGLPDGVWRRRRGDDAGVEDDEGEGVVVGVVDSGVDPAHPSFAYAPRARTDDTPGGDAGGRRGVRPFAAGDDACRAGPMFPHGSCNGKIVTARYFAAGAAAVLQLNASRDLSPFDAEGHGSHVASIAAGNRGVPVVVDDGAFYGFASGMAPKARQYNLESILEKQIKLAVYKAVYPAGGTMVDLIAAIDQAIEDRVDVLVLSVGPDARPGSKVTFLSMLDIALLSARRAGVFVAQAAGNQGPAESSVVSYSPWVMTVAAGTTGRSYTSRVVLGDGRRILGLGLSAPTLEHRLVAAKDAADMKRAGECQDVEALRSRADLLRGSIVLCSFSQGFYNGTSTVTTILDVAEALGFAGFVLVADARYGDFVAQPLPFRVPGLMVPRVADAQVIWSYYAEHTVYAGIATVFGATAAIAEGRVATFKDAAPVVARYSSRGPDVADNASTPADVLKPDILAPGDQIWAAWSALSANEPILAGDHFAMVSGTSMAVPHVAGVAALVKHRHPSWGPSAIASALSTTARRHDDRGAAIMAEGFETSSLRLGTAFDYGAGFVNPAGALDPGLVIAPEDDDYIGFLCSLPQLSAYDVRSATGASCQPSPWLASPADLNLPSITVAALRGSLSVQRRVTNVASKNETYLCSVLPPAGVEVTVRPGWFEVAPGATQEVVVELTTTSASGAFSFGEVVLTGSLDHLVRLPLAVRPLATAAEIRDFLSHRIVNKTLRQVHGAHVCGAITLTDLLAATNLPPSKLPFLCRLMRVLTMSGIFAVQQPEASNRAAEKEEAVYTLTAASRLLVSASG</sequence>
<feature type="domain" description="O-methyltransferase dimerisation" evidence="12">
    <location>
        <begin position="877"/>
        <end position="941"/>
    </location>
</feature>
<dbReference type="InterPro" id="IPR041469">
    <property type="entry name" value="Subtilisin-like_FN3"/>
</dbReference>
<evidence type="ECO:0000313" key="14">
    <source>
        <dbReference type="EMBL" id="TVU07430.1"/>
    </source>
</evidence>
<dbReference type="GO" id="GO:0004252">
    <property type="term" value="F:serine-type endopeptidase activity"/>
    <property type="evidence" value="ECO:0007669"/>
    <property type="project" value="UniProtKB-UniRule"/>
</dbReference>
<dbReference type="PROSITE" id="PS51892">
    <property type="entry name" value="SUBTILASE"/>
    <property type="match status" value="1"/>
</dbReference>
<feature type="domain" description="Peptidase S8/S53" evidence="10">
    <location>
        <begin position="170"/>
        <end position="682"/>
    </location>
</feature>
<dbReference type="Gramene" id="TVU07430">
    <property type="protein sequence ID" value="TVU07430"/>
    <property type="gene ID" value="EJB05_47485"/>
</dbReference>
<keyword evidence="2 7" id="KW-0645">Protease</keyword>
<dbReference type="Pfam" id="PF05922">
    <property type="entry name" value="Inhibitor_I9"/>
    <property type="match status" value="1"/>
</dbReference>
<dbReference type="Gene3D" id="3.50.30.30">
    <property type="match status" value="1"/>
</dbReference>
<dbReference type="EMBL" id="RWGY01000045">
    <property type="protein sequence ID" value="TVU07430.1"/>
    <property type="molecule type" value="Genomic_DNA"/>
</dbReference>
<evidence type="ECO:0008006" key="16">
    <source>
        <dbReference type="Google" id="ProtNLM"/>
    </source>
</evidence>
<keyword evidence="5 7" id="KW-0720">Serine protease</keyword>
<evidence type="ECO:0000259" key="11">
    <source>
        <dbReference type="Pfam" id="PF05922"/>
    </source>
</evidence>
<evidence type="ECO:0000256" key="8">
    <source>
        <dbReference type="RuleBase" id="RU003355"/>
    </source>
</evidence>
<evidence type="ECO:0000256" key="3">
    <source>
        <dbReference type="ARBA" id="ARBA00022729"/>
    </source>
</evidence>
<dbReference type="Pfam" id="PF17766">
    <property type="entry name" value="fn3_6"/>
    <property type="match status" value="1"/>
</dbReference>
<dbReference type="SUPFAM" id="SSF46785">
    <property type="entry name" value="Winged helix' DNA-binding domain"/>
    <property type="match status" value="1"/>
</dbReference>
<keyword evidence="15" id="KW-1185">Reference proteome</keyword>
<evidence type="ECO:0000256" key="2">
    <source>
        <dbReference type="ARBA" id="ARBA00022670"/>
    </source>
</evidence>
<dbReference type="Proteomes" id="UP000324897">
    <property type="component" value="Unassembled WGS sequence"/>
</dbReference>
<feature type="domain" description="Inhibitor I9" evidence="11">
    <location>
        <begin position="71"/>
        <end position="139"/>
    </location>
</feature>
<evidence type="ECO:0000259" key="13">
    <source>
        <dbReference type="Pfam" id="PF17766"/>
    </source>
</evidence>
<dbReference type="Gene3D" id="3.40.50.200">
    <property type="entry name" value="Peptidase S8/S53 domain"/>
    <property type="match status" value="1"/>
</dbReference>
<dbReference type="InterPro" id="IPR023828">
    <property type="entry name" value="Peptidase_S8_Ser-AS"/>
</dbReference>
<evidence type="ECO:0000256" key="1">
    <source>
        <dbReference type="ARBA" id="ARBA00011073"/>
    </source>
</evidence>
<feature type="active site" description="Charge relay system" evidence="6 7">
    <location>
        <position position="266"/>
    </location>
</feature>
<dbReference type="InterPro" id="IPR036852">
    <property type="entry name" value="Peptidase_S8/S53_dom_sf"/>
</dbReference>
<feature type="chain" id="PRO_5023888065" description="Peptidase S8/S53 domain-containing protein" evidence="9">
    <location>
        <begin position="21"/>
        <end position="944"/>
    </location>
</feature>
<proteinExistence type="inferred from homology"/>
<dbReference type="CDD" id="cd02120">
    <property type="entry name" value="PA_subtilisin_like"/>
    <property type="match status" value="1"/>
</dbReference>
<dbReference type="Pfam" id="PF08100">
    <property type="entry name" value="Dimerisation"/>
    <property type="match status" value="1"/>
</dbReference>
<dbReference type="AlphaFoldDB" id="A0A5J9T7P0"/>
<evidence type="ECO:0000256" key="6">
    <source>
        <dbReference type="PIRSR" id="PIRSR615500-1"/>
    </source>
</evidence>
<dbReference type="InterPro" id="IPR012967">
    <property type="entry name" value="COMT_dimerisation"/>
</dbReference>
<dbReference type="InterPro" id="IPR023827">
    <property type="entry name" value="Peptidase_S8_Asp-AS"/>
</dbReference>
<evidence type="ECO:0000256" key="7">
    <source>
        <dbReference type="PROSITE-ProRule" id="PRU01240"/>
    </source>
</evidence>
<evidence type="ECO:0000259" key="12">
    <source>
        <dbReference type="Pfam" id="PF08100"/>
    </source>
</evidence>
<feature type="non-terminal residue" evidence="14">
    <location>
        <position position="1"/>
    </location>
</feature>
<feature type="signal peptide" evidence="9">
    <location>
        <begin position="1"/>
        <end position="20"/>
    </location>
</feature>
<comment type="caution">
    <text evidence="14">The sequence shown here is derived from an EMBL/GenBank/DDBJ whole genome shotgun (WGS) entry which is preliminary data.</text>
</comment>
<feature type="active site" description="Charge relay system" evidence="6 7">
    <location>
        <position position="179"/>
    </location>
</feature>
<evidence type="ECO:0000256" key="9">
    <source>
        <dbReference type="SAM" id="SignalP"/>
    </source>
</evidence>
<feature type="domain" description="Subtilisin-like protease fibronectin type-III" evidence="13">
    <location>
        <begin position="751"/>
        <end position="845"/>
    </location>
</feature>
<dbReference type="OrthoDB" id="206201at2759"/>
<reference evidence="14 15" key="1">
    <citation type="journal article" date="2019" name="Sci. Rep.">
        <title>A high-quality genome of Eragrostis curvula grass provides insights into Poaceae evolution and supports new strategies to enhance forage quality.</title>
        <authorList>
            <person name="Carballo J."/>
            <person name="Santos B.A.C.M."/>
            <person name="Zappacosta D."/>
            <person name="Garbus I."/>
            <person name="Selva J.P."/>
            <person name="Gallo C.A."/>
            <person name="Diaz A."/>
            <person name="Albertini E."/>
            <person name="Caccamo M."/>
            <person name="Echenique V."/>
        </authorList>
    </citation>
    <scope>NUCLEOTIDE SEQUENCE [LARGE SCALE GENOMIC DNA]</scope>
    <source>
        <strain evidence="15">cv. Victoria</strain>
        <tissue evidence="14">Leaf</tissue>
    </source>
</reference>
<protein>
    <recommendedName>
        <fullName evidence="16">Peptidase S8/S53 domain-containing protein</fullName>
    </recommendedName>
</protein>
<dbReference type="SUPFAM" id="SSF52743">
    <property type="entry name" value="Subtilisin-like"/>
    <property type="match status" value="1"/>
</dbReference>
<name>A0A5J9T7P0_9POAL</name>
<evidence type="ECO:0000256" key="5">
    <source>
        <dbReference type="ARBA" id="ARBA00022825"/>
    </source>
</evidence>
<dbReference type="InterPro" id="IPR022398">
    <property type="entry name" value="Peptidase_S8_His-AS"/>
</dbReference>
<dbReference type="Pfam" id="PF00082">
    <property type="entry name" value="Peptidase_S8"/>
    <property type="match status" value="1"/>
</dbReference>
<gene>
    <name evidence="14" type="ORF">EJB05_47485</name>
</gene>
<keyword evidence="4 7" id="KW-0378">Hydrolase</keyword>
<dbReference type="Gene3D" id="2.60.40.2310">
    <property type="match status" value="1"/>
</dbReference>
<dbReference type="Gene3D" id="1.10.10.10">
    <property type="entry name" value="Winged helix-like DNA-binding domain superfamily/Winged helix DNA-binding domain"/>
    <property type="match status" value="1"/>
</dbReference>
<dbReference type="Gene3D" id="3.30.70.80">
    <property type="entry name" value="Peptidase S8 propeptide/proteinase inhibitor I9"/>
    <property type="match status" value="1"/>
</dbReference>